<dbReference type="PROSITE" id="PS51257">
    <property type="entry name" value="PROKAR_LIPOPROTEIN"/>
    <property type="match status" value="1"/>
</dbReference>
<reference evidence="1" key="1">
    <citation type="journal article" date="2020" name="mSystems">
        <title>Genome- and Community-Level Interaction Insights into Carbon Utilization and Element Cycling Functions of Hydrothermarchaeota in Hydrothermal Sediment.</title>
        <authorList>
            <person name="Zhou Z."/>
            <person name="Liu Y."/>
            <person name="Xu W."/>
            <person name="Pan J."/>
            <person name="Luo Z.H."/>
            <person name="Li M."/>
        </authorList>
    </citation>
    <scope>NUCLEOTIDE SEQUENCE [LARGE SCALE GENOMIC DNA]</scope>
    <source>
        <strain evidence="1">SpSt-788</strain>
    </source>
</reference>
<accession>A0A7C4EK99</accession>
<dbReference type="EMBL" id="DTHO01000002">
    <property type="protein sequence ID" value="HGG98884.1"/>
    <property type="molecule type" value="Genomic_DNA"/>
</dbReference>
<protein>
    <recommendedName>
        <fullName evidence="2">Lipoprotein</fullName>
    </recommendedName>
</protein>
<proteinExistence type="predicted"/>
<organism evidence="1">
    <name type="scientific">Thermodesulfovibrio aggregans</name>
    <dbReference type="NCBI Taxonomy" id="86166"/>
    <lineage>
        <taxon>Bacteria</taxon>
        <taxon>Pseudomonadati</taxon>
        <taxon>Nitrospirota</taxon>
        <taxon>Thermodesulfovibrionia</taxon>
        <taxon>Thermodesulfovibrionales</taxon>
        <taxon>Thermodesulfovibrionaceae</taxon>
        <taxon>Thermodesulfovibrio</taxon>
    </lineage>
</organism>
<comment type="caution">
    <text evidence="1">The sequence shown here is derived from an EMBL/GenBank/DDBJ whole genome shotgun (WGS) entry which is preliminary data.</text>
</comment>
<sequence>MIKALTIILTGAVLLISCAFVDQKIDLTYERTVNAKGGSGEVFIAKPKNNTGLNKKPTGEWIIGTVKNTYGMKTADVVTSNDIEDWIVKALMQELSFAGYTVTPVIELPEDVPKGIDLTILKVFVDQDVGFWTVGAISDVQFTVEIWKNGVKVKIFNVIAKGDERSIVGSAETKGISLRKALQSAMQQAVPEIIKTLEY</sequence>
<evidence type="ECO:0008006" key="2">
    <source>
        <dbReference type="Google" id="ProtNLM"/>
    </source>
</evidence>
<evidence type="ECO:0000313" key="1">
    <source>
        <dbReference type="EMBL" id="HGG98884.1"/>
    </source>
</evidence>
<dbReference type="AlphaFoldDB" id="A0A7C4EK99"/>
<gene>
    <name evidence="1" type="ORF">ENV75_00275</name>
</gene>
<name>A0A7C4EK99_9BACT</name>